<feature type="transmembrane region" description="Helical" evidence="2">
    <location>
        <begin position="159"/>
        <end position="179"/>
    </location>
</feature>
<keyword evidence="2" id="KW-1133">Transmembrane helix</keyword>
<evidence type="ECO:0000313" key="3">
    <source>
        <dbReference type="EMBL" id="NGM14092.1"/>
    </source>
</evidence>
<accession>A0A6M1L1C4</accession>
<keyword evidence="2" id="KW-0472">Membrane</keyword>
<dbReference type="AlphaFoldDB" id="A0A6M1L1C4"/>
<proteinExistence type="predicted"/>
<sequence length="446" mass="47291">MTGRILRIEIHRSVAPWTALGAALVGTALLYVALDGWGGRWMLLALWQREYLFILWPMALGLGAWQAGRDRRCRTEELVAATARPRWQRVLPAATAMALAGAAGYVLMYVGGAVQVAAYASYLPGQSIVIAGVGVLWMVSGVWLGMTVGALAPFRLTPPATAVVGATVALVAITDRGYAHVPKIVHLLTPSPFGFWGDFVTVLGRVSVAHTVWLVGLAVSALASFLCATRTVRMAAALPAVVAAVVALAILPDGRQRLPVPDAAATALVCSVGPGPEVCVTRVHVSALAELRDPARQALATMSAKLPQAPTSVHETPESWYETQPTPRPRDVLLVELELAPWGGAKASPDELRWRLLDGAGTRPCAYTIGNPDVARANRVARLAAAAWLADSAPPDGPDGEAARQTWQVLRAFPAAEQRDRVAALRRAALACTEVNLLDLLVGDHS</sequence>
<evidence type="ECO:0000256" key="1">
    <source>
        <dbReference type="SAM" id="MobiDB-lite"/>
    </source>
</evidence>
<keyword evidence="4" id="KW-1185">Reference proteome</keyword>
<feature type="transmembrane region" description="Helical" evidence="2">
    <location>
        <begin position="199"/>
        <end position="227"/>
    </location>
</feature>
<organism evidence="3 4">
    <name type="scientific">Verrucosispora sioxanthis</name>
    <dbReference type="NCBI Taxonomy" id="2499994"/>
    <lineage>
        <taxon>Bacteria</taxon>
        <taxon>Bacillati</taxon>
        <taxon>Actinomycetota</taxon>
        <taxon>Actinomycetes</taxon>
        <taxon>Micromonosporales</taxon>
        <taxon>Micromonosporaceae</taxon>
        <taxon>Micromonospora</taxon>
    </lineage>
</organism>
<feature type="transmembrane region" description="Helical" evidence="2">
    <location>
        <begin position="46"/>
        <end position="65"/>
    </location>
</feature>
<feature type="transmembrane region" description="Helical" evidence="2">
    <location>
        <begin position="234"/>
        <end position="251"/>
    </location>
</feature>
<feature type="transmembrane region" description="Helical" evidence="2">
    <location>
        <begin position="94"/>
        <end position="122"/>
    </location>
</feature>
<evidence type="ECO:0000313" key="4">
    <source>
        <dbReference type="Proteomes" id="UP000478148"/>
    </source>
</evidence>
<reference evidence="3 4" key="1">
    <citation type="submission" date="2020-02" db="EMBL/GenBank/DDBJ databases">
        <title>Draft Genome Sequence of Verrucosispora sp. Strain CWR15, Isolated from Gulf of Mexico Sponge.</title>
        <authorList>
            <person name="Kennedy S.J."/>
            <person name="Cella E."/>
            <person name="Azarian T."/>
            <person name="Baker B.J."/>
            <person name="Shaw L.N."/>
        </authorList>
    </citation>
    <scope>NUCLEOTIDE SEQUENCE [LARGE SCALE GENOMIC DNA]</scope>
    <source>
        <strain evidence="3 4">CWR15</strain>
    </source>
</reference>
<feature type="transmembrane region" description="Helical" evidence="2">
    <location>
        <begin position="14"/>
        <end position="34"/>
    </location>
</feature>
<dbReference type="Proteomes" id="UP000478148">
    <property type="component" value="Unassembled WGS sequence"/>
</dbReference>
<name>A0A6M1L1C4_9ACTN</name>
<dbReference type="EMBL" id="SAIY01000005">
    <property type="protein sequence ID" value="NGM14092.1"/>
    <property type="molecule type" value="Genomic_DNA"/>
</dbReference>
<dbReference type="RefSeq" id="WP_164448008.1">
    <property type="nucleotide sequence ID" value="NZ_SAIY01000005.1"/>
</dbReference>
<comment type="caution">
    <text evidence="3">The sequence shown here is derived from an EMBL/GenBank/DDBJ whole genome shotgun (WGS) entry which is preliminary data.</text>
</comment>
<protein>
    <submittedName>
        <fullName evidence="3">Uncharacterized protein</fullName>
    </submittedName>
</protein>
<keyword evidence="2" id="KW-0812">Transmembrane</keyword>
<feature type="transmembrane region" description="Helical" evidence="2">
    <location>
        <begin position="128"/>
        <end position="152"/>
    </location>
</feature>
<evidence type="ECO:0000256" key="2">
    <source>
        <dbReference type="SAM" id="Phobius"/>
    </source>
</evidence>
<feature type="region of interest" description="Disordered" evidence="1">
    <location>
        <begin position="306"/>
        <end position="326"/>
    </location>
</feature>
<gene>
    <name evidence="3" type="ORF">ENC19_16125</name>
</gene>